<organism evidence="1 2">
    <name type="scientific">Lactuca sativa</name>
    <name type="common">Garden lettuce</name>
    <dbReference type="NCBI Taxonomy" id="4236"/>
    <lineage>
        <taxon>Eukaryota</taxon>
        <taxon>Viridiplantae</taxon>
        <taxon>Streptophyta</taxon>
        <taxon>Embryophyta</taxon>
        <taxon>Tracheophyta</taxon>
        <taxon>Spermatophyta</taxon>
        <taxon>Magnoliopsida</taxon>
        <taxon>eudicotyledons</taxon>
        <taxon>Gunneridae</taxon>
        <taxon>Pentapetalae</taxon>
        <taxon>asterids</taxon>
        <taxon>campanulids</taxon>
        <taxon>Asterales</taxon>
        <taxon>Asteraceae</taxon>
        <taxon>Cichorioideae</taxon>
        <taxon>Cichorieae</taxon>
        <taxon>Lactucinae</taxon>
        <taxon>Lactuca</taxon>
    </lineage>
</organism>
<evidence type="ECO:0008006" key="3">
    <source>
        <dbReference type="Google" id="ProtNLM"/>
    </source>
</evidence>
<name>A0A9R1VF99_LACSA</name>
<dbReference type="AlphaFoldDB" id="A0A9R1VF99"/>
<keyword evidence="2" id="KW-1185">Reference proteome</keyword>
<sequence length="198" mass="22674">METRGITSMLLFSLQESDLEEEIVSPAKLTNAYKDSTIGTMDTLHISLMSDTIVAFDLGSKTFRVILLPHPTYGRSKSLRVLDKKHCVILMDVFDVVMDEYEVVESSFMNGHVFSQFIDDDTYPFEFTLHDEFLAKNTYNCHVFYDPIANEVKMLENDCSYGEYGKDKIVEYVDCLVWVARALPEMVDDAGQNLTKNF</sequence>
<proteinExistence type="predicted"/>
<protein>
    <recommendedName>
        <fullName evidence="3">F-box associated domain-containing protein</fullName>
    </recommendedName>
</protein>
<evidence type="ECO:0000313" key="2">
    <source>
        <dbReference type="Proteomes" id="UP000235145"/>
    </source>
</evidence>
<reference evidence="1 2" key="1">
    <citation type="journal article" date="2017" name="Nat. Commun.">
        <title>Genome assembly with in vitro proximity ligation data and whole-genome triplication in lettuce.</title>
        <authorList>
            <person name="Reyes-Chin-Wo S."/>
            <person name="Wang Z."/>
            <person name="Yang X."/>
            <person name="Kozik A."/>
            <person name="Arikit S."/>
            <person name="Song C."/>
            <person name="Xia L."/>
            <person name="Froenicke L."/>
            <person name="Lavelle D.O."/>
            <person name="Truco M.J."/>
            <person name="Xia R."/>
            <person name="Zhu S."/>
            <person name="Xu C."/>
            <person name="Xu H."/>
            <person name="Xu X."/>
            <person name="Cox K."/>
            <person name="Korf I."/>
            <person name="Meyers B.C."/>
            <person name="Michelmore R.W."/>
        </authorList>
    </citation>
    <scope>NUCLEOTIDE SEQUENCE [LARGE SCALE GENOMIC DNA]</scope>
    <source>
        <strain evidence="2">cv. Salinas</strain>
        <tissue evidence="1">Seedlings</tissue>
    </source>
</reference>
<evidence type="ECO:0000313" key="1">
    <source>
        <dbReference type="EMBL" id="KAJ0204209.1"/>
    </source>
</evidence>
<dbReference type="EMBL" id="NBSK02000005">
    <property type="protein sequence ID" value="KAJ0204209.1"/>
    <property type="molecule type" value="Genomic_DNA"/>
</dbReference>
<dbReference type="Proteomes" id="UP000235145">
    <property type="component" value="Unassembled WGS sequence"/>
</dbReference>
<accession>A0A9R1VF99</accession>
<comment type="caution">
    <text evidence="1">The sequence shown here is derived from an EMBL/GenBank/DDBJ whole genome shotgun (WGS) entry which is preliminary data.</text>
</comment>
<gene>
    <name evidence="1" type="ORF">LSAT_V11C500278720</name>
</gene>